<dbReference type="Proteomes" id="UP001163324">
    <property type="component" value="Chromosome 9"/>
</dbReference>
<proteinExistence type="predicted"/>
<dbReference type="EMBL" id="CM047948">
    <property type="protein sequence ID" value="KAI9896256.1"/>
    <property type="molecule type" value="Genomic_DNA"/>
</dbReference>
<reference evidence="1" key="1">
    <citation type="submission" date="2022-10" db="EMBL/GenBank/DDBJ databases">
        <title>Complete Genome of Trichothecium roseum strain YXFP-22015, a Plant Pathogen Isolated from Citrus.</title>
        <authorList>
            <person name="Wang Y."/>
            <person name="Zhu L."/>
        </authorList>
    </citation>
    <scope>NUCLEOTIDE SEQUENCE</scope>
    <source>
        <strain evidence="1">YXFP-22015</strain>
    </source>
</reference>
<evidence type="ECO:0000313" key="1">
    <source>
        <dbReference type="EMBL" id="KAI9896256.1"/>
    </source>
</evidence>
<comment type="caution">
    <text evidence="1">The sequence shown here is derived from an EMBL/GenBank/DDBJ whole genome shotgun (WGS) entry which is preliminary data.</text>
</comment>
<gene>
    <name evidence="1" type="ORF">N3K66_008428</name>
</gene>
<evidence type="ECO:0000313" key="2">
    <source>
        <dbReference type="Proteomes" id="UP001163324"/>
    </source>
</evidence>
<protein>
    <submittedName>
        <fullName evidence="1">Uncharacterized protein</fullName>
    </submittedName>
</protein>
<keyword evidence="2" id="KW-1185">Reference proteome</keyword>
<organism evidence="1 2">
    <name type="scientific">Trichothecium roseum</name>
    <dbReference type="NCBI Taxonomy" id="47278"/>
    <lineage>
        <taxon>Eukaryota</taxon>
        <taxon>Fungi</taxon>
        <taxon>Dikarya</taxon>
        <taxon>Ascomycota</taxon>
        <taxon>Pezizomycotina</taxon>
        <taxon>Sordariomycetes</taxon>
        <taxon>Hypocreomycetidae</taxon>
        <taxon>Hypocreales</taxon>
        <taxon>Hypocreales incertae sedis</taxon>
        <taxon>Trichothecium</taxon>
    </lineage>
</organism>
<accession>A0ACC0UQC2</accession>
<sequence>MVNIAIAGGTGQVSNEIIDALLAAKKHHITILSRRERPEGALASPDIAWKTVDYDSRESLVKALQDCHTVLSFIQILSDADQKSQKNLIDAAVDAKVKRFAPSEYGSAGTVNMPWWQGKEIVREYLREINAKEKVLEYTLFQPGLFLDYLAYPHKTSRHVDPLQTVIDLEHKRAIVVDGQEDSIMTLTSVADLAAVVARAVEFEGPWPAQGGIRGNKYTFGQLVELGRRIRESIDVERVSAQDLEDGKLATSWGLEAVHQAVTGDEAAAMLKAVSIGILLSSTKGAWDVSAAWNELLPDYRFTSAEDFLTKVWQGKP</sequence>
<name>A0ACC0UQC2_9HYPO</name>